<keyword evidence="8" id="KW-0594">Phospholipid biosynthesis</keyword>
<dbReference type="GO" id="GO:0032049">
    <property type="term" value="P:cardiolipin biosynthetic process"/>
    <property type="evidence" value="ECO:0007669"/>
    <property type="project" value="TreeGrafter"/>
</dbReference>
<keyword evidence="3" id="KW-0808">Transferase</keyword>
<keyword evidence="9" id="KW-1208">Phospholipid metabolism</keyword>
<dbReference type="Pfam" id="PF01066">
    <property type="entry name" value="CDP-OH_P_transf"/>
    <property type="match status" value="1"/>
</dbReference>
<dbReference type="GO" id="GO:0016020">
    <property type="term" value="C:membrane"/>
    <property type="evidence" value="ECO:0007669"/>
    <property type="project" value="UniProtKB-SubCell"/>
</dbReference>
<keyword evidence="5 12" id="KW-1133">Transmembrane helix</keyword>
<dbReference type="PANTHER" id="PTHR14269">
    <property type="entry name" value="CDP-DIACYLGLYCEROL--GLYCEROL-3-PHOSPHATE 3-PHOSPHATIDYLTRANSFERASE-RELATED"/>
    <property type="match status" value="1"/>
</dbReference>
<evidence type="ECO:0000313" key="14">
    <source>
        <dbReference type="Proteomes" id="UP000267029"/>
    </source>
</evidence>
<evidence type="ECO:0000256" key="6">
    <source>
        <dbReference type="ARBA" id="ARBA00023098"/>
    </source>
</evidence>
<evidence type="ECO:0000256" key="1">
    <source>
        <dbReference type="ARBA" id="ARBA00004141"/>
    </source>
</evidence>
<keyword evidence="6" id="KW-0443">Lipid metabolism</keyword>
<sequence length="205" mass="21921">MTALRIAATPVIVSLIIRQDLLLAAGLTVLAGISDVADGYIARRFPSQKSVLGSYLDPVADKLFVSLLGASLAYTGLFPGSICTVNICLVSLFALFLTRDVLLLAGASYVRFISLRPPRSLGSVVYPKEPVIEMKPTACSKLNTAVQITTVLSSLMAPTLDLSNCTAIQAMWLLAACTTMYSGADYARRFSAVYNEALRMSSSKL</sequence>
<evidence type="ECO:0000256" key="3">
    <source>
        <dbReference type="ARBA" id="ARBA00022679"/>
    </source>
</evidence>
<keyword evidence="7 12" id="KW-0472">Membrane</keyword>
<gene>
    <name evidence="13" type="ORF">MCOS_LOCUS256</name>
</gene>
<dbReference type="GO" id="GO:0005739">
    <property type="term" value="C:mitochondrion"/>
    <property type="evidence" value="ECO:0007669"/>
    <property type="project" value="TreeGrafter"/>
</dbReference>
<reference evidence="13 14" key="1">
    <citation type="submission" date="2018-10" db="EMBL/GenBank/DDBJ databases">
        <authorList>
            <consortium name="Pathogen Informatics"/>
        </authorList>
    </citation>
    <scope>NUCLEOTIDE SEQUENCE [LARGE SCALE GENOMIC DNA]</scope>
</reference>
<dbReference type="PANTHER" id="PTHR14269:SF60">
    <property type="entry name" value="CARDIOLIPIN SYNTHASE (CMP-FORMING)"/>
    <property type="match status" value="1"/>
</dbReference>
<dbReference type="InterPro" id="IPR000462">
    <property type="entry name" value="CDP-OH_P_trans"/>
</dbReference>
<dbReference type="EMBL" id="UXSR01000019">
    <property type="protein sequence ID" value="VDD74253.1"/>
    <property type="molecule type" value="Genomic_DNA"/>
</dbReference>
<feature type="transmembrane region" description="Helical" evidence="12">
    <location>
        <begin position="63"/>
        <end position="96"/>
    </location>
</feature>
<dbReference type="Proteomes" id="UP000267029">
    <property type="component" value="Unassembled WGS sequence"/>
</dbReference>
<evidence type="ECO:0000256" key="8">
    <source>
        <dbReference type="ARBA" id="ARBA00023209"/>
    </source>
</evidence>
<evidence type="ECO:0000256" key="12">
    <source>
        <dbReference type="SAM" id="Phobius"/>
    </source>
</evidence>
<comment type="catalytic activity">
    <reaction evidence="11">
        <text>a CDP-1,2-diacyl-sn-glycerol + a 1,2-diacyl-sn-glycero-3-phospho-(1'-sn-glycerol) = a cardiolipin + CMP + H(+)</text>
        <dbReference type="Rhea" id="RHEA:32931"/>
        <dbReference type="ChEBI" id="CHEBI:15378"/>
        <dbReference type="ChEBI" id="CHEBI:58332"/>
        <dbReference type="ChEBI" id="CHEBI:60377"/>
        <dbReference type="ChEBI" id="CHEBI:62237"/>
        <dbReference type="ChEBI" id="CHEBI:64716"/>
        <dbReference type="EC" id="2.7.8.41"/>
    </reaction>
</comment>
<evidence type="ECO:0000256" key="10">
    <source>
        <dbReference type="ARBA" id="ARBA00039001"/>
    </source>
</evidence>
<dbReference type="InterPro" id="IPR043130">
    <property type="entry name" value="CDP-OH_PTrfase_TM_dom"/>
</dbReference>
<protein>
    <recommendedName>
        <fullName evidence="10">cardiolipin synthase (CMP-forming)</fullName>
        <ecNumber evidence="10">2.7.8.41</ecNumber>
    </recommendedName>
</protein>
<feature type="transmembrane region" description="Helical" evidence="12">
    <location>
        <begin position="21"/>
        <end position="43"/>
    </location>
</feature>
<dbReference type="InterPro" id="IPR050324">
    <property type="entry name" value="CDP-alcohol_PTase-I"/>
</dbReference>
<accession>A0A3P6HK54</accession>
<evidence type="ECO:0000256" key="2">
    <source>
        <dbReference type="ARBA" id="ARBA00022516"/>
    </source>
</evidence>
<keyword evidence="4 12" id="KW-0812">Transmembrane</keyword>
<dbReference type="AlphaFoldDB" id="A0A3P6HK54"/>
<name>A0A3P6HK54_MESCO</name>
<dbReference type="GO" id="GO:0043337">
    <property type="term" value="F:cardiolipin synthase (CMP-forming)"/>
    <property type="evidence" value="ECO:0007669"/>
    <property type="project" value="UniProtKB-EC"/>
</dbReference>
<keyword evidence="2" id="KW-0444">Lipid biosynthesis</keyword>
<dbReference type="STRING" id="53468.A0A3P6HK54"/>
<evidence type="ECO:0000256" key="5">
    <source>
        <dbReference type="ARBA" id="ARBA00022989"/>
    </source>
</evidence>
<dbReference type="EC" id="2.7.8.41" evidence="10"/>
<dbReference type="Gene3D" id="1.20.120.1760">
    <property type="match status" value="1"/>
</dbReference>
<evidence type="ECO:0000256" key="7">
    <source>
        <dbReference type="ARBA" id="ARBA00023136"/>
    </source>
</evidence>
<organism evidence="13 14">
    <name type="scientific">Mesocestoides corti</name>
    <name type="common">Flatworm</name>
    <dbReference type="NCBI Taxonomy" id="53468"/>
    <lineage>
        <taxon>Eukaryota</taxon>
        <taxon>Metazoa</taxon>
        <taxon>Spiralia</taxon>
        <taxon>Lophotrochozoa</taxon>
        <taxon>Platyhelminthes</taxon>
        <taxon>Cestoda</taxon>
        <taxon>Eucestoda</taxon>
        <taxon>Cyclophyllidea</taxon>
        <taxon>Mesocestoididae</taxon>
        <taxon>Mesocestoides</taxon>
    </lineage>
</organism>
<evidence type="ECO:0000256" key="11">
    <source>
        <dbReference type="ARBA" id="ARBA00047433"/>
    </source>
</evidence>
<evidence type="ECO:0000256" key="4">
    <source>
        <dbReference type="ARBA" id="ARBA00022692"/>
    </source>
</evidence>
<keyword evidence="14" id="KW-1185">Reference proteome</keyword>
<proteinExistence type="predicted"/>
<evidence type="ECO:0000313" key="13">
    <source>
        <dbReference type="EMBL" id="VDD74253.1"/>
    </source>
</evidence>
<dbReference type="OrthoDB" id="10020554at2759"/>
<evidence type="ECO:0000256" key="9">
    <source>
        <dbReference type="ARBA" id="ARBA00023264"/>
    </source>
</evidence>
<comment type="subcellular location">
    <subcellularLocation>
        <location evidence="1">Membrane</location>
        <topology evidence="1">Multi-pass membrane protein</topology>
    </subcellularLocation>
</comment>